<accession>A0A2V0PGU2</accession>
<feature type="compositionally biased region" description="Low complexity" evidence="1">
    <location>
        <begin position="157"/>
        <end position="168"/>
    </location>
</feature>
<feature type="compositionally biased region" description="Low complexity" evidence="1">
    <location>
        <begin position="255"/>
        <end position="271"/>
    </location>
</feature>
<sequence length="422" mass="42218">MGGTHLGSAAEPARRIEPHAALTRCIRAAREARSKWAKPAPRGGAPPPARHASSAPAAAAKPSPRTAPPASAASLPSAMLSASPPPAADVSCVISVSLPSAKPAAAKCPVKLGGPKLIPTRPPPPPPARAASKATPPARSKFTIAPPPAPTVFKSFAPESSAPESSAPKLPTKADPTRDPETAPPVNPAPKPEAPRRGPAAEPQPAWAAEWSYDTLMALSISSTADSLDTAAPPQAAGGPSPGDAVTPPPPCLLPSPWSSGSELSSGTPASDGLLTTPCFDDVALASDDGDDEAPLLSEAGGSSSSAASDGGAGASDARGAGPAPRKVRRVTFEAIAAKAAALFPPRAARAPRARGAGDSADWAPLLESGSSFDAPSAPIRFEPFVLRGAAGPSPARRVQRWFAKRLAACFGAAGDGAVRCF</sequence>
<feature type="region of interest" description="Disordered" evidence="1">
    <location>
        <begin position="31"/>
        <end position="87"/>
    </location>
</feature>
<keyword evidence="3" id="KW-1185">Reference proteome</keyword>
<dbReference type="InParanoid" id="A0A2V0PGU2"/>
<reference evidence="2 3" key="1">
    <citation type="journal article" date="2018" name="Sci. Rep.">
        <title>Raphidocelis subcapitata (=Pseudokirchneriella subcapitata) provides an insight into genome evolution and environmental adaptations in the Sphaeropleales.</title>
        <authorList>
            <person name="Suzuki S."/>
            <person name="Yamaguchi H."/>
            <person name="Nakajima N."/>
            <person name="Kawachi M."/>
        </authorList>
    </citation>
    <scope>NUCLEOTIDE SEQUENCE [LARGE SCALE GENOMIC DNA]</scope>
    <source>
        <strain evidence="2 3">NIES-35</strain>
    </source>
</reference>
<feature type="compositionally biased region" description="Low complexity" evidence="1">
    <location>
        <begin position="231"/>
        <end position="243"/>
    </location>
</feature>
<organism evidence="2 3">
    <name type="scientific">Raphidocelis subcapitata</name>
    <dbReference type="NCBI Taxonomy" id="307507"/>
    <lineage>
        <taxon>Eukaryota</taxon>
        <taxon>Viridiplantae</taxon>
        <taxon>Chlorophyta</taxon>
        <taxon>core chlorophytes</taxon>
        <taxon>Chlorophyceae</taxon>
        <taxon>CS clade</taxon>
        <taxon>Sphaeropleales</taxon>
        <taxon>Selenastraceae</taxon>
        <taxon>Raphidocelis</taxon>
    </lineage>
</organism>
<evidence type="ECO:0000256" key="1">
    <source>
        <dbReference type="SAM" id="MobiDB-lite"/>
    </source>
</evidence>
<dbReference type="AlphaFoldDB" id="A0A2V0PGU2"/>
<dbReference type="EMBL" id="BDRX01000093">
    <property type="protein sequence ID" value="GBF97133.1"/>
    <property type="molecule type" value="Genomic_DNA"/>
</dbReference>
<evidence type="ECO:0000313" key="2">
    <source>
        <dbReference type="EMBL" id="GBF97133.1"/>
    </source>
</evidence>
<feature type="compositionally biased region" description="Pro residues" evidence="1">
    <location>
        <begin position="182"/>
        <end position="192"/>
    </location>
</feature>
<evidence type="ECO:0000313" key="3">
    <source>
        <dbReference type="Proteomes" id="UP000247498"/>
    </source>
</evidence>
<dbReference type="STRING" id="307507.A0A2V0PGU2"/>
<comment type="caution">
    <text evidence="2">The sequence shown here is derived from an EMBL/GenBank/DDBJ whole genome shotgun (WGS) entry which is preliminary data.</text>
</comment>
<name>A0A2V0PGU2_9CHLO</name>
<feature type="region of interest" description="Disordered" evidence="1">
    <location>
        <begin position="225"/>
        <end position="326"/>
    </location>
</feature>
<feature type="compositionally biased region" description="Low complexity" evidence="1">
    <location>
        <begin position="197"/>
        <end position="207"/>
    </location>
</feature>
<protein>
    <submittedName>
        <fullName evidence="2">Uncharacterized protein</fullName>
    </submittedName>
</protein>
<gene>
    <name evidence="2" type="ORF">Rsub_10320</name>
</gene>
<feature type="compositionally biased region" description="Low complexity" evidence="1">
    <location>
        <begin position="129"/>
        <end position="141"/>
    </location>
</feature>
<feature type="compositionally biased region" description="Low complexity" evidence="1">
    <location>
        <begin position="50"/>
        <end position="82"/>
    </location>
</feature>
<proteinExistence type="predicted"/>
<feature type="region of interest" description="Disordered" evidence="1">
    <location>
        <begin position="101"/>
        <end position="207"/>
    </location>
</feature>
<feature type="compositionally biased region" description="Low complexity" evidence="1">
    <location>
        <begin position="300"/>
        <end position="325"/>
    </location>
</feature>
<dbReference type="Proteomes" id="UP000247498">
    <property type="component" value="Unassembled WGS sequence"/>
</dbReference>